<dbReference type="InterPro" id="IPR018060">
    <property type="entry name" value="HTH_AraC"/>
</dbReference>
<evidence type="ECO:0000259" key="4">
    <source>
        <dbReference type="PROSITE" id="PS01124"/>
    </source>
</evidence>
<comment type="caution">
    <text evidence="5">The sequence shown here is derived from an EMBL/GenBank/DDBJ whole genome shotgun (WGS) entry which is preliminary data.</text>
</comment>
<reference evidence="5 6" key="1">
    <citation type="submission" date="2024-09" db="EMBL/GenBank/DDBJ databases">
        <authorList>
            <person name="Zhang Z.-H."/>
        </authorList>
    </citation>
    <scope>NUCLEOTIDE SEQUENCE [LARGE SCALE GENOMIC DNA]</scope>
    <source>
        <strain evidence="5 6">HHTR114</strain>
    </source>
</reference>
<feature type="domain" description="HTH araC/xylS-type" evidence="4">
    <location>
        <begin position="129"/>
        <end position="226"/>
    </location>
</feature>
<proteinExistence type="predicted"/>
<evidence type="ECO:0000313" key="5">
    <source>
        <dbReference type="EMBL" id="MFC6037578.1"/>
    </source>
</evidence>
<evidence type="ECO:0000313" key="6">
    <source>
        <dbReference type="Proteomes" id="UP001596116"/>
    </source>
</evidence>
<keyword evidence="6" id="KW-1185">Reference proteome</keyword>
<keyword evidence="2" id="KW-0238">DNA-binding</keyword>
<organism evidence="5 6">
    <name type="scientific">Hyphococcus aureus</name>
    <dbReference type="NCBI Taxonomy" id="2666033"/>
    <lineage>
        <taxon>Bacteria</taxon>
        <taxon>Pseudomonadati</taxon>
        <taxon>Pseudomonadota</taxon>
        <taxon>Alphaproteobacteria</taxon>
        <taxon>Parvularculales</taxon>
        <taxon>Parvularculaceae</taxon>
        <taxon>Hyphococcus</taxon>
    </lineage>
</organism>
<dbReference type="Gene3D" id="1.10.10.60">
    <property type="entry name" value="Homeodomain-like"/>
    <property type="match status" value="1"/>
</dbReference>
<evidence type="ECO:0000256" key="3">
    <source>
        <dbReference type="ARBA" id="ARBA00023163"/>
    </source>
</evidence>
<gene>
    <name evidence="5" type="ORF">ACFMB1_18630</name>
</gene>
<evidence type="ECO:0000256" key="1">
    <source>
        <dbReference type="ARBA" id="ARBA00023015"/>
    </source>
</evidence>
<dbReference type="InterPro" id="IPR009057">
    <property type="entry name" value="Homeodomain-like_sf"/>
</dbReference>
<name>A0ABW1L3I1_9PROT</name>
<dbReference type="Pfam" id="PF12833">
    <property type="entry name" value="HTH_18"/>
    <property type="match status" value="1"/>
</dbReference>
<dbReference type="Proteomes" id="UP001596116">
    <property type="component" value="Unassembled WGS sequence"/>
</dbReference>
<keyword evidence="1" id="KW-0805">Transcription regulation</keyword>
<dbReference type="PANTHER" id="PTHR46796">
    <property type="entry name" value="HTH-TYPE TRANSCRIPTIONAL ACTIVATOR RHAS-RELATED"/>
    <property type="match status" value="1"/>
</dbReference>
<dbReference type="RefSeq" id="WP_379881029.1">
    <property type="nucleotide sequence ID" value="NZ_JBHPON010000003.1"/>
</dbReference>
<keyword evidence="3" id="KW-0804">Transcription</keyword>
<accession>A0ABW1L3I1</accession>
<dbReference type="InterPro" id="IPR050204">
    <property type="entry name" value="AraC_XylS_family_regulators"/>
</dbReference>
<dbReference type="SMART" id="SM00342">
    <property type="entry name" value="HTH_ARAC"/>
    <property type="match status" value="1"/>
</dbReference>
<dbReference type="PANTHER" id="PTHR46796:SF6">
    <property type="entry name" value="ARAC SUBFAMILY"/>
    <property type="match status" value="1"/>
</dbReference>
<dbReference type="EMBL" id="JBHPON010000003">
    <property type="protein sequence ID" value="MFC6037578.1"/>
    <property type="molecule type" value="Genomic_DNA"/>
</dbReference>
<sequence>MKWTGGLALGDGWAFYRGLAGDNALHAHYAVQLVVGGATLASALIDGDCVIDEIIFIPSNTRHQLAPRPEPLDILYVEPALLEIGAGGEIPIDSDCAVLLYRKLEQELHSGANDIKPALFGAYKEARIVAAIDMIEQRLDASIRLEEIASACNLSKSRFAELFRMTTSLSLWQFVLWRRLRRAMLAIGGGDSATRAAHSAGFSDAAHFSRTLRTMFGVTPRDVMSTVAIDDPVIS</sequence>
<dbReference type="SUPFAM" id="SSF46689">
    <property type="entry name" value="Homeodomain-like"/>
    <property type="match status" value="2"/>
</dbReference>
<dbReference type="PROSITE" id="PS01124">
    <property type="entry name" value="HTH_ARAC_FAMILY_2"/>
    <property type="match status" value="1"/>
</dbReference>
<protein>
    <submittedName>
        <fullName evidence="5">Helix-turn-helix domain-containing protein</fullName>
    </submittedName>
</protein>
<evidence type="ECO:0000256" key="2">
    <source>
        <dbReference type="ARBA" id="ARBA00023125"/>
    </source>
</evidence>